<protein>
    <submittedName>
        <fullName evidence="1">Uncharacterized protein</fullName>
    </submittedName>
</protein>
<keyword evidence="2" id="KW-1185">Reference proteome</keyword>
<organism evidence="1 2">
    <name type="scientific">Mycena pura</name>
    <dbReference type="NCBI Taxonomy" id="153505"/>
    <lineage>
        <taxon>Eukaryota</taxon>
        <taxon>Fungi</taxon>
        <taxon>Dikarya</taxon>
        <taxon>Basidiomycota</taxon>
        <taxon>Agaricomycotina</taxon>
        <taxon>Agaricomycetes</taxon>
        <taxon>Agaricomycetidae</taxon>
        <taxon>Agaricales</taxon>
        <taxon>Marasmiineae</taxon>
        <taxon>Mycenaceae</taxon>
        <taxon>Mycena</taxon>
    </lineage>
</organism>
<dbReference type="EMBL" id="JARJCW010000061">
    <property type="protein sequence ID" value="KAJ7200810.1"/>
    <property type="molecule type" value="Genomic_DNA"/>
</dbReference>
<evidence type="ECO:0000313" key="1">
    <source>
        <dbReference type="EMBL" id="KAJ7200810.1"/>
    </source>
</evidence>
<sequence length="125" mass="13120">MALRLPAVARAKSLYCTTLLRGWGWGAHLDARVLGTPSSLPVPFAFDAIAIGSVVLGMLLGRWSAHAPGLGAGAVMPGSGWAAGIRAGAYIRVPRTSIDVGVWWATAVSKMVFHVSLLFSLPPLR</sequence>
<comment type="caution">
    <text evidence="1">The sequence shown here is derived from an EMBL/GenBank/DDBJ whole genome shotgun (WGS) entry which is preliminary data.</text>
</comment>
<accession>A0AAD6V2X2</accession>
<dbReference type="Proteomes" id="UP001219525">
    <property type="component" value="Unassembled WGS sequence"/>
</dbReference>
<proteinExistence type="predicted"/>
<dbReference type="AlphaFoldDB" id="A0AAD6V2X2"/>
<reference evidence="1" key="1">
    <citation type="submission" date="2023-03" db="EMBL/GenBank/DDBJ databases">
        <title>Massive genome expansion in bonnet fungi (Mycena s.s.) driven by repeated elements and novel gene families across ecological guilds.</title>
        <authorList>
            <consortium name="Lawrence Berkeley National Laboratory"/>
            <person name="Harder C.B."/>
            <person name="Miyauchi S."/>
            <person name="Viragh M."/>
            <person name="Kuo A."/>
            <person name="Thoen E."/>
            <person name="Andreopoulos B."/>
            <person name="Lu D."/>
            <person name="Skrede I."/>
            <person name="Drula E."/>
            <person name="Henrissat B."/>
            <person name="Morin E."/>
            <person name="Kohler A."/>
            <person name="Barry K."/>
            <person name="LaButti K."/>
            <person name="Morin E."/>
            <person name="Salamov A."/>
            <person name="Lipzen A."/>
            <person name="Mereny Z."/>
            <person name="Hegedus B."/>
            <person name="Baldrian P."/>
            <person name="Stursova M."/>
            <person name="Weitz H."/>
            <person name="Taylor A."/>
            <person name="Grigoriev I.V."/>
            <person name="Nagy L.G."/>
            <person name="Martin F."/>
            <person name="Kauserud H."/>
        </authorList>
    </citation>
    <scope>NUCLEOTIDE SEQUENCE</scope>
    <source>
        <strain evidence="1">9144</strain>
    </source>
</reference>
<evidence type="ECO:0000313" key="2">
    <source>
        <dbReference type="Proteomes" id="UP001219525"/>
    </source>
</evidence>
<name>A0AAD6V2X2_9AGAR</name>
<gene>
    <name evidence="1" type="ORF">GGX14DRAFT_571817</name>
</gene>